<dbReference type="EMBL" id="MT774388">
    <property type="protein sequence ID" value="QOR59309.1"/>
    <property type="molecule type" value="Genomic_DNA"/>
</dbReference>
<accession>A0A7M1S0H5</accession>
<evidence type="ECO:0000313" key="2">
    <source>
        <dbReference type="Proteomes" id="UP000593627"/>
    </source>
</evidence>
<evidence type="ECO:0000313" key="1">
    <source>
        <dbReference type="EMBL" id="QOR59309.1"/>
    </source>
</evidence>
<name>A0A7M1S0H5_9CAUD</name>
<proteinExistence type="predicted"/>
<dbReference type="RefSeq" id="YP_010111467.1">
    <property type="nucleotide sequence ID" value="NC_055881.1"/>
</dbReference>
<reference evidence="1 2" key="1">
    <citation type="submission" date="2020-07" db="EMBL/GenBank/DDBJ databases">
        <title>Taxonomic proposal: Crassvirales, a new order of highly abundant and diverse bacterial viruses.</title>
        <authorList>
            <person name="Shkoporov A.N."/>
            <person name="Stockdale S.R."/>
            <person name="Guerin E."/>
            <person name="Ross R.P."/>
            <person name="Hill C."/>
        </authorList>
    </citation>
    <scope>NUCLEOTIDE SEQUENCE [LARGE SCALE GENOMIC DNA]</scope>
</reference>
<protein>
    <submittedName>
        <fullName evidence="1">Uncharacterized protein</fullName>
    </submittedName>
</protein>
<dbReference type="GeneID" id="65129855"/>
<dbReference type="Proteomes" id="UP000593627">
    <property type="component" value="Segment"/>
</dbReference>
<dbReference type="KEGG" id="vg:65129855"/>
<keyword evidence="2" id="KW-1185">Reference proteome</keyword>
<organism evidence="1 2">
    <name type="scientific">uncultured phage cr112_1</name>
    <dbReference type="NCBI Taxonomy" id="2772072"/>
    <lineage>
        <taxon>Viruses</taxon>
        <taxon>Duplodnaviria</taxon>
        <taxon>Heunggongvirae</taxon>
        <taxon>Uroviricota</taxon>
        <taxon>Caudoviricetes</taxon>
        <taxon>Crassvirales</taxon>
        <taxon>Steigviridae</taxon>
        <taxon>Asinivirinae</taxon>
        <taxon>Kehishuvirus</taxon>
        <taxon>Kehishuvirus splanchnicus</taxon>
    </lineage>
</organism>
<sequence>MKKFVFAKSGSEVKMGDRVAIGMESAYGLIPFYTIIVSEKTIPSLIEEGIIKEVEEKVEEEGTHIDPYFYIEHLAKRIHWNKDNLQKYLANLYTIYPAAVLSIMLREIAIVMDEKYKNHIENSKEIYVISTLSGEITKVKDLDRIKNFKNFAAFRTLDDALAAKHILRDPMRQMFKRGGKQKD</sequence>